<dbReference type="Gene3D" id="3.90.190.20">
    <property type="entry name" value="Mur ligase, C-terminal domain"/>
    <property type="match status" value="1"/>
</dbReference>
<evidence type="ECO:0000256" key="11">
    <source>
        <dbReference type="PIRNR" id="PIRNR001563"/>
    </source>
</evidence>
<dbReference type="Gene3D" id="3.40.1190.10">
    <property type="entry name" value="Mur-like, catalytic domain"/>
    <property type="match status" value="1"/>
</dbReference>
<dbReference type="InterPro" id="IPR004101">
    <property type="entry name" value="Mur_ligase_C"/>
</dbReference>
<dbReference type="SUPFAM" id="SSF53244">
    <property type="entry name" value="MurD-like peptide ligases, peptide-binding domain"/>
    <property type="match status" value="1"/>
</dbReference>
<dbReference type="GO" id="GO:0004326">
    <property type="term" value="F:tetrahydrofolylpolyglutamate synthase activity"/>
    <property type="evidence" value="ECO:0007669"/>
    <property type="project" value="UniProtKB-EC"/>
</dbReference>
<feature type="domain" description="Mur ligase C-terminal" evidence="12">
    <location>
        <begin position="323"/>
        <end position="447"/>
    </location>
</feature>
<dbReference type="RefSeq" id="WP_088818530.1">
    <property type="nucleotide sequence ID" value="NZ_FYEZ01000002.1"/>
</dbReference>
<keyword evidence="4 11" id="KW-0436">Ligase</keyword>
<dbReference type="Proteomes" id="UP000198122">
    <property type="component" value="Unassembled WGS sequence"/>
</dbReference>
<dbReference type="FunFam" id="3.40.1190.10:FF:000011">
    <property type="entry name" value="Folylpolyglutamate synthase/dihydrofolate synthase"/>
    <property type="match status" value="1"/>
</dbReference>
<evidence type="ECO:0000256" key="5">
    <source>
        <dbReference type="ARBA" id="ARBA00022723"/>
    </source>
</evidence>
<comment type="catalytic activity">
    <reaction evidence="10">
        <text>(6S)-5,6,7,8-tetrahydrofolyl-(gamma-L-Glu)(n) + L-glutamate + ATP = (6S)-5,6,7,8-tetrahydrofolyl-(gamma-L-Glu)(n+1) + ADP + phosphate + H(+)</text>
        <dbReference type="Rhea" id="RHEA:10580"/>
        <dbReference type="Rhea" id="RHEA-COMP:14738"/>
        <dbReference type="Rhea" id="RHEA-COMP:14740"/>
        <dbReference type="ChEBI" id="CHEBI:15378"/>
        <dbReference type="ChEBI" id="CHEBI:29985"/>
        <dbReference type="ChEBI" id="CHEBI:30616"/>
        <dbReference type="ChEBI" id="CHEBI:43474"/>
        <dbReference type="ChEBI" id="CHEBI:141005"/>
        <dbReference type="ChEBI" id="CHEBI:456216"/>
        <dbReference type="EC" id="6.3.2.17"/>
    </reaction>
</comment>
<keyword evidence="5" id="KW-0479">Metal-binding</keyword>
<dbReference type="PROSITE" id="PS01011">
    <property type="entry name" value="FOLYLPOLYGLU_SYNT_1"/>
    <property type="match status" value="1"/>
</dbReference>
<accession>A0A212U0A8</accession>
<dbReference type="GO" id="GO:0005524">
    <property type="term" value="F:ATP binding"/>
    <property type="evidence" value="ECO:0007669"/>
    <property type="project" value="UniProtKB-KW"/>
</dbReference>
<keyword evidence="6 11" id="KW-0547">Nucleotide-binding</keyword>
<dbReference type="NCBIfam" id="TIGR01499">
    <property type="entry name" value="folC"/>
    <property type="match status" value="1"/>
</dbReference>
<dbReference type="InterPro" id="IPR036615">
    <property type="entry name" value="Mur_ligase_C_dom_sf"/>
</dbReference>
<evidence type="ECO:0000256" key="2">
    <source>
        <dbReference type="ARBA" id="ARBA00008276"/>
    </source>
</evidence>
<evidence type="ECO:0000256" key="1">
    <source>
        <dbReference type="ARBA" id="ARBA00001946"/>
    </source>
</evidence>
<gene>
    <name evidence="14" type="ORF">SAMN05445756_1580</name>
</gene>
<dbReference type="GO" id="GO:0008841">
    <property type="term" value="F:dihydrofolate synthase activity"/>
    <property type="evidence" value="ECO:0007669"/>
    <property type="project" value="TreeGrafter"/>
</dbReference>
<dbReference type="OrthoDB" id="9809356at2"/>
<dbReference type="InterPro" id="IPR018109">
    <property type="entry name" value="Folylpolyglutamate_synth_CS"/>
</dbReference>
<dbReference type="PIRSF" id="PIRSF001563">
    <property type="entry name" value="Folylpolyglu_synth"/>
    <property type="match status" value="1"/>
</dbReference>
<dbReference type="GO" id="GO:0046872">
    <property type="term" value="F:metal ion binding"/>
    <property type="evidence" value="ECO:0007669"/>
    <property type="project" value="UniProtKB-KW"/>
</dbReference>
<evidence type="ECO:0000259" key="13">
    <source>
        <dbReference type="Pfam" id="PF08245"/>
    </source>
</evidence>
<sequence length="465" mass="48719">MSPTGSQDAARAAAEELETRRRVREVTDALMARLPESDAVPTLDRVARAMELLGDPQRTYRVIHLTGTNGKTSTTRMVERILRETGLRTGRFTSPHLHSPLERITIDGEPISGEHFLAVWDDVAPFLAIVDAEAEAAGNPPLSYFECITVLGLAAFADAPVDVAVVEVGLGGRWDATNVADGDVAVLTPIGIDHERFLGSELTDIAAEKSGIIKPGARVVSAEQEEDVRAVIAEAAHAAGARVAIAGVDFGVDSHDVAVGGQLVGLRGLAGSYEDLLLPLHGRHQAENLALAVAAVESFLGDGGQALGPELLRDAVGDMSTPGRLEVVRRSPTVVVDSAHNPHGMLALARAMEESFTFARLIGLVAIFEDKDVEGLLSALGPAVDHLVVSRNTSPRSMEPEALGRVARELLGEDMVTVVPNLPDALDLAAELADEGGVSGGVLATGSITTAADVRTLLGMGDSTP</sequence>
<dbReference type="GO" id="GO:0005737">
    <property type="term" value="C:cytoplasm"/>
    <property type="evidence" value="ECO:0007669"/>
    <property type="project" value="TreeGrafter"/>
</dbReference>
<dbReference type="InterPro" id="IPR036565">
    <property type="entry name" value="Mur-like_cat_sf"/>
</dbReference>
<dbReference type="InterPro" id="IPR013221">
    <property type="entry name" value="Mur_ligase_cen"/>
</dbReference>
<organism evidence="14 15">
    <name type="scientific">Kytococcus aerolatus</name>
    <dbReference type="NCBI Taxonomy" id="592308"/>
    <lineage>
        <taxon>Bacteria</taxon>
        <taxon>Bacillati</taxon>
        <taxon>Actinomycetota</taxon>
        <taxon>Actinomycetes</taxon>
        <taxon>Micrococcales</taxon>
        <taxon>Kytococcaceae</taxon>
        <taxon>Kytococcus</taxon>
    </lineage>
</organism>
<protein>
    <recommendedName>
        <fullName evidence="3">tetrahydrofolate synthase</fullName>
        <ecNumber evidence="3">6.3.2.17</ecNumber>
    </recommendedName>
    <alternativeName>
        <fullName evidence="9">Tetrahydrofolylpolyglutamate synthase</fullName>
    </alternativeName>
</protein>
<reference evidence="14 15" key="1">
    <citation type="submission" date="2017-06" db="EMBL/GenBank/DDBJ databases">
        <authorList>
            <person name="Kim H.J."/>
            <person name="Triplett B.A."/>
        </authorList>
    </citation>
    <scope>NUCLEOTIDE SEQUENCE [LARGE SCALE GENOMIC DNA]</scope>
    <source>
        <strain evidence="14 15">DSM 22179</strain>
    </source>
</reference>
<evidence type="ECO:0000256" key="7">
    <source>
        <dbReference type="ARBA" id="ARBA00022840"/>
    </source>
</evidence>
<keyword evidence="8" id="KW-0460">Magnesium</keyword>
<evidence type="ECO:0000256" key="4">
    <source>
        <dbReference type="ARBA" id="ARBA00022598"/>
    </source>
</evidence>
<dbReference type="EC" id="6.3.2.17" evidence="3"/>
<evidence type="ECO:0000313" key="14">
    <source>
        <dbReference type="EMBL" id="SNC71678.1"/>
    </source>
</evidence>
<dbReference type="SUPFAM" id="SSF53623">
    <property type="entry name" value="MurD-like peptide ligases, catalytic domain"/>
    <property type="match status" value="1"/>
</dbReference>
<comment type="similarity">
    <text evidence="2 11">Belongs to the folylpolyglutamate synthase family.</text>
</comment>
<dbReference type="Pfam" id="PF02875">
    <property type="entry name" value="Mur_ligase_C"/>
    <property type="match status" value="1"/>
</dbReference>
<evidence type="ECO:0000256" key="10">
    <source>
        <dbReference type="ARBA" id="ARBA00047493"/>
    </source>
</evidence>
<dbReference type="PANTHER" id="PTHR11136:SF0">
    <property type="entry name" value="DIHYDROFOLATE SYNTHETASE-RELATED"/>
    <property type="match status" value="1"/>
</dbReference>
<name>A0A212U0A8_9MICO</name>
<evidence type="ECO:0000259" key="12">
    <source>
        <dbReference type="Pfam" id="PF02875"/>
    </source>
</evidence>
<evidence type="ECO:0000256" key="8">
    <source>
        <dbReference type="ARBA" id="ARBA00022842"/>
    </source>
</evidence>
<proteinExistence type="inferred from homology"/>
<dbReference type="InterPro" id="IPR001645">
    <property type="entry name" value="Folylpolyglutamate_synth"/>
</dbReference>
<dbReference type="EMBL" id="FYEZ01000002">
    <property type="protein sequence ID" value="SNC71678.1"/>
    <property type="molecule type" value="Genomic_DNA"/>
</dbReference>
<comment type="cofactor">
    <cofactor evidence="1">
        <name>Mg(2+)</name>
        <dbReference type="ChEBI" id="CHEBI:18420"/>
    </cofactor>
</comment>
<dbReference type="PANTHER" id="PTHR11136">
    <property type="entry name" value="FOLYLPOLYGLUTAMATE SYNTHASE-RELATED"/>
    <property type="match status" value="1"/>
</dbReference>
<evidence type="ECO:0000313" key="15">
    <source>
        <dbReference type="Proteomes" id="UP000198122"/>
    </source>
</evidence>
<keyword evidence="15" id="KW-1185">Reference proteome</keyword>
<dbReference type="Pfam" id="PF08245">
    <property type="entry name" value="Mur_ligase_M"/>
    <property type="match status" value="1"/>
</dbReference>
<keyword evidence="7 11" id="KW-0067">ATP-binding</keyword>
<evidence type="ECO:0000256" key="6">
    <source>
        <dbReference type="ARBA" id="ARBA00022741"/>
    </source>
</evidence>
<evidence type="ECO:0000256" key="9">
    <source>
        <dbReference type="ARBA" id="ARBA00030592"/>
    </source>
</evidence>
<feature type="domain" description="Mur ligase central" evidence="13">
    <location>
        <begin position="66"/>
        <end position="296"/>
    </location>
</feature>
<evidence type="ECO:0000256" key="3">
    <source>
        <dbReference type="ARBA" id="ARBA00013025"/>
    </source>
</evidence>
<dbReference type="AlphaFoldDB" id="A0A212U0A8"/>